<evidence type="ECO:0000256" key="4">
    <source>
        <dbReference type="ARBA" id="ARBA00022692"/>
    </source>
</evidence>
<dbReference type="InterPro" id="IPR039309">
    <property type="entry name" value="BT1"/>
</dbReference>
<feature type="transmembrane region" description="Helical" evidence="7">
    <location>
        <begin position="178"/>
        <end position="200"/>
    </location>
</feature>
<feature type="transmembrane region" description="Helical" evidence="7">
    <location>
        <begin position="49"/>
        <end position="67"/>
    </location>
</feature>
<accession>A0A8J6XP07</accession>
<dbReference type="PROSITE" id="PS50850">
    <property type="entry name" value="MFS"/>
    <property type="match status" value="1"/>
</dbReference>
<evidence type="ECO:0000313" key="9">
    <source>
        <dbReference type="EMBL" id="MBD2774621.1"/>
    </source>
</evidence>
<evidence type="ECO:0000313" key="10">
    <source>
        <dbReference type="Proteomes" id="UP000629098"/>
    </source>
</evidence>
<organism evidence="9 10">
    <name type="scientific">Iningainema tapete BLCC-T55</name>
    <dbReference type="NCBI Taxonomy" id="2748662"/>
    <lineage>
        <taxon>Bacteria</taxon>
        <taxon>Bacillati</taxon>
        <taxon>Cyanobacteriota</taxon>
        <taxon>Cyanophyceae</taxon>
        <taxon>Nostocales</taxon>
        <taxon>Scytonemataceae</taxon>
        <taxon>Iningainema tapete</taxon>
    </lineage>
</organism>
<feature type="transmembrane region" description="Helical" evidence="7">
    <location>
        <begin position="263"/>
        <end position="286"/>
    </location>
</feature>
<gene>
    <name evidence="9" type="ORF">ICL16_21775</name>
</gene>
<evidence type="ECO:0000256" key="7">
    <source>
        <dbReference type="SAM" id="Phobius"/>
    </source>
</evidence>
<keyword evidence="6 7" id="KW-0472">Membrane</keyword>
<dbReference type="GO" id="GO:0022857">
    <property type="term" value="F:transmembrane transporter activity"/>
    <property type="evidence" value="ECO:0007669"/>
    <property type="project" value="InterPro"/>
</dbReference>
<feature type="transmembrane region" description="Helical" evidence="7">
    <location>
        <begin position="293"/>
        <end position="312"/>
    </location>
</feature>
<dbReference type="SUPFAM" id="SSF103473">
    <property type="entry name" value="MFS general substrate transporter"/>
    <property type="match status" value="1"/>
</dbReference>
<dbReference type="PANTHER" id="PTHR31585:SF0">
    <property type="entry name" value="FOLATE-BIOPTERIN TRANSPORTER 1, CHLOROPLASTIC"/>
    <property type="match status" value="1"/>
</dbReference>
<feature type="transmembrane region" description="Helical" evidence="7">
    <location>
        <begin position="88"/>
        <end position="106"/>
    </location>
</feature>
<feature type="transmembrane region" description="Helical" evidence="7">
    <location>
        <begin position="382"/>
        <end position="402"/>
    </location>
</feature>
<dbReference type="Proteomes" id="UP000629098">
    <property type="component" value="Unassembled WGS sequence"/>
</dbReference>
<dbReference type="InterPro" id="IPR036259">
    <property type="entry name" value="MFS_trans_sf"/>
</dbReference>
<feature type="transmembrane region" description="Helical" evidence="7">
    <location>
        <begin position="318"/>
        <end position="337"/>
    </location>
</feature>
<dbReference type="InterPro" id="IPR020846">
    <property type="entry name" value="MFS_dom"/>
</dbReference>
<dbReference type="EMBL" id="JACXAE010000072">
    <property type="protein sequence ID" value="MBD2774621.1"/>
    <property type="molecule type" value="Genomic_DNA"/>
</dbReference>
<dbReference type="PANTHER" id="PTHR31585">
    <property type="entry name" value="FOLATE-BIOPTERIN TRANSPORTER 1, CHLOROPLASTIC"/>
    <property type="match status" value="1"/>
</dbReference>
<dbReference type="Pfam" id="PF03092">
    <property type="entry name" value="BT1"/>
    <property type="match status" value="1"/>
</dbReference>
<keyword evidence="3" id="KW-0813">Transport</keyword>
<comment type="similarity">
    <text evidence="2">Belongs to the major facilitator superfamily. Folate-biopterin transporter (TC 2.A.71) family.</text>
</comment>
<evidence type="ECO:0000256" key="5">
    <source>
        <dbReference type="ARBA" id="ARBA00022989"/>
    </source>
</evidence>
<keyword evidence="5 7" id="KW-1133">Transmembrane helix</keyword>
<feature type="transmembrane region" description="Helical" evidence="7">
    <location>
        <begin position="227"/>
        <end position="251"/>
    </location>
</feature>
<evidence type="ECO:0000259" key="8">
    <source>
        <dbReference type="PROSITE" id="PS50850"/>
    </source>
</evidence>
<dbReference type="GO" id="GO:0005886">
    <property type="term" value="C:plasma membrane"/>
    <property type="evidence" value="ECO:0007669"/>
    <property type="project" value="UniProtKB-SubCell"/>
</dbReference>
<evidence type="ECO:0000256" key="6">
    <source>
        <dbReference type="ARBA" id="ARBA00023136"/>
    </source>
</evidence>
<reference evidence="9" key="1">
    <citation type="submission" date="2020-09" db="EMBL/GenBank/DDBJ databases">
        <title>Iningainema tapete sp. nov. (Scytonemataceae, Cyanobacteria) from greenhouses in central Florida (USA) produces two types of nodularin with biosynthetic potential for microcystin-LR and anabaenopeptins.</title>
        <authorList>
            <person name="Berthold D.E."/>
            <person name="Lefler F.W."/>
            <person name="Huang I.-S."/>
            <person name="Abdulla H."/>
            <person name="Zimba P.V."/>
            <person name="Laughinghouse H.D. IV."/>
        </authorList>
    </citation>
    <scope>NUCLEOTIDE SEQUENCE</scope>
    <source>
        <strain evidence="9">BLCCT55</strain>
    </source>
</reference>
<sequence length="408" mass="45052">MSNTSKEDSMTIKQLIGIMILFYLIQTYGCNPGLFGLPLTIYLKESLKLSPAQLASFSSLIFIPWLVRPLYGIIGDAVAIFGYQFKSYFFICYGLTLAVLLGIGGFQVNTISLLAISLILVNLFIAFSDVLTDKIMLVQGRVFNNTARLQAIQWTSLSFGQALLYFIGGWIAQNSNLSTAFLLTAIVPLIGLVTTFLLLANEKKQPKNVSVKSNLKSIWLAVKSRQFLAVMGFIACLQFTLVPPLVNYLVYYYKDSLKFDSQFIGILGTWEALANGLGALIFGIFAFRFSRRLLLNLAIGFTAVSTIGLLFIQNAQSAILVSIFFGFFAMLAMLGVLEIAARSCPVGVEGATYAVLMSVYQIVRQPGPILGGYLYSWGTPVYILVIISAVFTMFCWLLIPLLQLEQEN</sequence>
<protein>
    <submittedName>
        <fullName evidence="9">MFS transporter</fullName>
    </submittedName>
</protein>
<dbReference type="AlphaFoldDB" id="A0A8J6XP07"/>
<evidence type="ECO:0000256" key="2">
    <source>
        <dbReference type="ARBA" id="ARBA00007015"/>
    </source>
</evidence>
<dbReference type="RefSeq" id="WP_190831938.1">
    <property type="nucleotide sequence ID" value="NZ_CAWPPI010000072.1"/>
</dbReference>
<comment type="caution">
    <text evidence="9">The sequence shown here is derived from an EMBL/GenBank/DDBJ whole genome shotgun (WGS) entry which is preliminary data.</text>
</comment>
<feature type="transmembrane region" description="Helical" evidence="7">
    <location>
        <begin position="344"/>
        <end position="362"/>
    </location>
</feature>
<feature type="transmembrane region" description="Helical" evidence="7">
    <location>
        <begin position="112"/>
        <end position="131"/>
    </location>
</feature>
<keyword evidence="4 7" id="KW-0812">Transmembrane</keyword>
<comment type="subcellular location">
    <subcellularLocation>
        <location evidence="1">Cell membrane</location>
        <topology evidence="1">Multi-pass membrane protein</topology>
    </subcellularLocation>
</comment>
<proteinExistence type="inferred from homology"/>
<dbReference type="Gene3D" id="1.20.1250.20">
    <property type="entry name" value="MFS general substrate transporter like domains"/>
    <property type="match status" value="2"/>
</dbReference>
<keyword evidence="10" id="KW-1185">Reference proteome</keyword>
<feature type="transmembrane region" description="Helical" evidence="7">
    <location>
        <begin position="151"/>
        <end position="172"/>
    </location>
</feature>
<evidence type="ECO:0000256" key="3">
    <source>
        <dbReference type="ARBA" id="ARBA00022448"/>
    </source>
</evidence>
<name>A0A8J6XP07_9CYAN</name>
<feature type="domain" description="Major facilitator superfamily (MFS) profile" evidence="8">
    <location>
        <begin position="224"/>
        <end position="408"/>
    </location>
</feature>
<evidence type="ECO:0000256" key="1">
    <source>
        <dbReference type="ARBA" id="ARBA00004651"/>
    </source>
</evidence>